<dbReference type="PANTHER" id="PTHR43316:SF3">
    <property type="entry name" value="HALOACID DEHALOGENASE, TYPE II (AFU_ORTHOLOGUE AFUA_2G07750)-RELATED"/>
    <property type="match status" value="1"/>
</dbReference>
<dbReference type="PANTHER" id="PTHR43316">
    <property type="entry name" value="HYDROLASE, HALOACID DELAHOGENASE-RELATED"/>
    <property type="match status" value="1"/>
</dbReference>
<dbReference type="InterPro" id="IPR006328">
    <property type="entry name" value="2-HAD"/>
</dbReference>
<dbReference type="GO" id="GO:0019120">
    <property type="term" value="F:hydrolase activity, acting on acid halide bonds, in C-halide compounds"/>
    <property type="evidence" value="ECO:0007669"/>
    <property type="project" value="InterPro"/>
</dbReference>
<feature type="region of interest" description="Disordered" evidence="3">
    <location>
        <begin position="80"/>
        <end position="125"/>
    </location>
</feature>
<feature type="compositionally biased region" description="Low complexity" evidence="3">
    <location>
        <begin position="96"/>
        <end position="113"/>
    </location>
</feature>
<dbReference type="EMBL" id="JABXXO010000015">
    <property type="protein sequence ID" value="KAF7760569.1"/>
    <property type="molecule type" value="Genomic_DNA"/>
</dbReference>
<evidence type="ECO:0000256" key="3">
    <source>
        <dbReference type="SAM" id="MobiDB-lite"/>
    </source>
</evidence>
<dbReference type="Gene3D" id="1.10.150.240">
    <property type="entry name" value="Putative phosphatase, domain 2"/>
    <property type="match status" value="1"/>
</dbReference>
<evidence type="ECO:0000256" key="1">
    <source>
        <dbReference type="ARBA" id="ARBA00008106"/>
    </source>
</evidence>
<dbReference type="Proteomes" id="UP000629468">
    <property type="component" value="Unassembled WGS sequence"/>
</dbReference>
<dbReference type="Pfam" id="PF00702">
    <property type="entry name" value="Hydrolase"/>
    <property type="match status" value="1"/>
</dbReference>
<comment type="similarity">
    <text evidence="1">Belongs to the HAD-like hydrolase superfamily. S-2-haloalkanoic acid dehalogenase family.</text>
</comment>
<dbReference type="NCBIfam" id="TIGR01493">
    <property type="entry name" value="HAD-SF-IA-v2"/>
    <property type="match status" value="1"/>
</dbReference>
<dbReference type="Gene3D" id="3.40.50.1000">
    <property type="entry name" value="HAD superfamily/HAD-like"/>
    <property type="match status" value="1"/>
</dbReference>
<gene>
    <name evidence="4" type="ORF">Agabi119p4_11245</name>
</gene>
<dbReference type="InterPro" id="IPR051540">
    <property type="entry name" value="S-2-haloacid_dehalogenase"/>
</dbReference>
<keyword evidence="2" id="KW-0378">Hydrolase</keyword>
<reference evidence="4 5" key="1">
    <citation type="journal article" name="Sci. Rep.">
        <title>Telomere-to-telomere assembled and centromere annotated genomes of the two main subspecies of the button mushroom Agaricus bisporus reveal especially polymorphic chromosome ends.</title>
        <authorList>
            <person name="Sonnenberg A.S.M."/>
            <person name="Sedaghat-Telgerd N."/>
            <person name="Lavrijssen B."/>
            <person name="Ohm R.A."/>
            <person name="Hendrickx P.M."/>
            <person name="Scholtmeijer K."/>
            <person name="Baars J.J.P."/>
            <person name="van Peer A."/>
        </authorList>
    </citation>
    <scope>NUCLEOTIDE SEQUENCE [LARGE SCALE GENOMIC DNA]</scope>
    <source>
        <strain evidence="4 5">H119_p4</strain>
    </source>
</reference>
<proteinExistence type="inferred from homology"/>
<dbReference type="PRINTS" id="PR00413">
    <property type="entry name" value="HADHALOGNASE"/>
</dbReference>
<dbReference type="InterPro" id="IPR036412">
    <property type="entry name" value="HAD-like_sf"/>
</dbReference>
<evidence type="ECO:0008006" key="6">
    <source>
        <dbReference type="Google" id="ProtNLM"/>
    </source>
</evidence>
<dbReference type="NCBIfam" id="TIGR01428">
    <property type="entry name" value="HAD_type_II"/>
    <property type="match status" value="1"/>
</dbReference>
<protein>
    <recommendedName>
        <fullName evidence="6">Haloacid dehalogenase</fullName>
    </recommendedName>
</protein>
<evidence type="ECO:0000313" key="5">
    <source>
        <dbReference type="Proteomes" id="UP000629468"/>
    </source>
</evidence>
<evidence type="ECO:0000313" key="4">
    <source>
        <dbReference type="EMBL" id="KAF7760569.1"/>
    </source>
</evidence>
<dbReference type="GO" id="GO:0016791">
    <property type="term" value="F:phosphatase activity"/>
    <property type="evidence" value="ECO:0007669"/>
    <property type="project" value="UniProtKB-ARBA"/>
</dbReference>
<feature type="compositionally biased region" description="Polar residues" evidence="3">
    <location>
        <begin position="114"/>
        <end position="125"/>
    </location>
</feature>
<organism evidence="4 5">
    <name type="scientific">Agaricus bisporus var. burnettii</name>
    <dbReference type="NCBI Taxonomy" id="192524"/>
    <lineage>
        <taxon>Eukaryota</taxon>
        <taxon>Fungi</taxon>
        <taxon>Dikarya</taxon>
        <taxon>Basidiomycota</taxon>
        <taxon>Agaricomycotina</taxon>
        <taxon>Agaricomycetes</taxon>
        <taxon>Agaricomycetidae</taxon>
        <taxon>Agaricales</taxon>
        <taxon>Agaricineae</taxon>
        <taxon>Agaricaceae</taxon>
        <taxon>Agaricus</taxon>
    </lineage>
</organism>
<dbReference type="InterPro" id="IPR023198">
    <property type="entry name" value="PGP-like_dom2"/>
</dbReference>
<dbReference type="InterPro" id="IPR006439">
    <property type="entry name" value="HAD-SF_hydro_IA"/>
</dbReference>
<dbReference type="SUPFAM" id="SSF56784">
    <property type="entry name" value="HAD-like"/>
    <property type="match status" value="1"/>
</dbReference>
<sequence>MPEAVSLRNMKRRLYPFQLVFAIHVFKFPSLNIWFYIPEHYRTLEYGGINQSHAHMIIGLIATGSIWTARGTQNLVAHDDDEGQQTAAEPSPPQSEQPQSQQNQAQTQAHTSNPTPDTQIPEKSSGNLLKDVDVLIFDVFGSVVDWRTSVAREIQDVGKKHGTDPANVDWANLAQQWREGYMHIIGVKAQQDPSSVPSNLDIMHRQILDELIVKPEWNRYTSSWTEEDKTKLVFAWHRLRAWPDVVHSLLELKKFKIVVALSNGNMRSLLDMAKYANLPWDAIFSSELFNAYKPNPKVYLETVRLLSTTPEKCVLTGAHMWDARGAAGVGMKTIYIPRPDEDSPYPTGQSVKTKAEGGEVDLVIDSFEDLVRLVKENHQGSRL</sequence>
<dbReference type="AlphaFoldDB" id="A0A8H7EVZ4"/>
<dbReference type="InterPro" id="IPR023214">
    <property type="entry name" value="HAD_sf"/>
</dbReference>
<evidence type="ECO:0000256" key="2">
    <source>
        <dbReference type="ARBA" id="ARBA00022801"/>
    </source>
</evidence>
<dbReference type="SFLD" id="SFLDG01129">
    <property type="entry name" value="C1.5:_HAD__Beta-PGM__Phosphata"/>
    <property type="match status" value="1"/>
</dbReference>
<dbReference type="SFLD" id="SFLDS00003">
    <property type="entry name" value="Haloacid_Dehalogenase"/>
    <property type="match status" value="1"/>
</dbReference>
<comment type="caution">
    <text evidence="4">The sequence shown here is derived from an EMBL/GenBank/DDBJ whole genome shotgun (WGS) entry which is preliminary data.</text>
</comment>
<accession>A0A8H7EVZ4</accession>
<name>A0A8H7EVZ4_AGABI</name>